<evidence type="ECO:0000256" key="1">
    <source>
        <dbReference type="ARBA" id="ARBA00004496"/>
    </source>
</evidence>
<dbReference type="Pfam" id="PF00072">
    <property type="entry name" value="Response_reg"/>
    <property type="match status" value="1"/>
</dbReference>
<keyword evidence="3 8" id="KW-0597">Phosphoprotein</keyword>
<feature type="domain" description="Response regulatory" evidence="10">
    <location>
        <begin position="3"/>
        <end position="122"/>
    </location>
</feature>
<sequence>MYTCMIVEDEEVIREGMRFGIDWASYRLNLAAAASDGKEALELAGRIRPDIVITDVVMKEMDGIELARRMQADIKDKAIKVIMISGHENVDYIRSALKLQVVDYLLKPFHEEEFAEVVRKVVGDLDEERSREERLRSLERRNELSQAWVRDRLVENLSAGPAKPTGLDAYAELDDLLAGGELASLNGSDQRKAVRAVKAYIQSAFREELTLAQVAEAVHLSPNYLANLFKKNAGSTVNDYITQIRLAEAKRLLREEPGLLVQHVAERIGYKDGKYFTKLFKREVGMNPSEFRDRA</sequence>
<feature type="modified residue" description="4-aspartylphosphate" evidence="8">
    <location>
        <position position="55"/>
    </location>
</feature>
<dbReference type="InterPro" id="IPR001789">
    <property type="entry name" value="Sig_transdc_resp-reg_receiver"/>
</dbReference>
<evidence type="ECO:0000256" key="4">
    <source>
        <dbReference type="ARBA" id="ARBA00023012"/>
    </source>
</evidence>
<keyword evidence="5" id="KW-0805">Transcription regulation</keyword>
<dbReference type="InterPro" id="IPR051552">
    <property type="entry name" value="HptR"/>
</dbReference>
<dbReference type="PRINTS" id="PR00032">
    <property type="entry name" value="HTHARAC"/>
</dbReference>
<dbReference type="InterPro" id="IPR018060">
    <property type="entry name" value="HTH_AraC"/>
</dbReference>
<feature type="domain" description="HTH araC/xylS-type" evidence="9">
    <location>
        <begin position="195"/>
        <end position="294"/>
    </location>
</feature>
<dbReference type="PROSITE" id="PS50110">
    <property type="entry name" value="RESPONSE_REGULATORY"/>
    <property type="match status" value="1"/>
</dbReference>
<evidence type="ECO:0000256" key="2">
    <source>
        <dbReference type="ARBA" id="ARBA00022490"/>
    </source>
</evidence>
<protein>
    <submittedName>
        <fullName evidence="11">Response regulator</fullName>
    </submittedName>
</protein>
<evidence type="ECO:0000256" key="6">
    <source>
        <dbReference type="ARBA" id="ARBA00023125"/>
    </source>
</evidence>
<comment type="caution">
    <text evidence="11">The sequence shown here is derived from an EMBL/GenBank/DDBJ whole genome shotgun (WGS) entry which is preliminary data.</text>
</comment>
<dbReference type="SMART" id="SM00342">
    <property type="entry name" value="HTH_ARAC"/>
    <property type="match status" value="1"/>
</dbReference>
<dbReference type="SUPFAM" id="SSF46689">
    <property type="entry name" value="Homeodomain-like"/>
    <property type="match status" value="2"/>
</dbReference>
<evidence type="ECO:0000256" key="3">
    <source>
        <dbReference type="ARBA" id="ARBA00022553"/>
    </source>
</evidence>
<keyword evidence="6" id="KW-0238">DNA-binding</keyword>
<dbReference type="Pfam" id="PF12833">
    <property type="entry name" value="HTH_18"/>
    <property type="match status" value="1"/>
</dbReference>
<evidence type="ECO:0000256" key="7">
    <source>
        <dbReference type="ARBA" id="ARBA00023163"/>
    </source>
</evidence>
<dbReference type="InterPro" id="IPR020449">
    <property type="entry name" value="Tscrpt_reg_AraC-type_HTH"/>
</dbReference>
<dbReference type="Proteomes" id="UP001161691">
    <property type="component" value="Unassembled WGS sequence"/>
</dbReference>
<dbReference type="PANTHER" id="PTHR42713:SF3">
    <property type="entry name" value="TRANSCRIPTIONAL REGULATORY PROTEIN HPTR"/>
    <property type="match status" value="1"/>
</dbReference>
<dbReference type="CDD" id="cd17536">
    <property type="entry name" value="REC_YesN-like"/>
    <property type="match status" value="1"/>
</dbReference>
<dbReference type="InterPro" id="IPR009057">
    <property type="entry name" value="Homeodomain-like_sf"/>
</dbReference>
<dbReference type="Gene3D" id="3.40.50.2300">
    <property type="match status" value="1"/>
</dbReference>
<evidence type="ECO:0000313" key="12">
    <source>
        <dbReference type="Proteomes" id="UP001161691"/>
    </source>
</evidence>
<dbReference type="SMART" id="SM00448">
    <property type="entry name" value="REC"/>
    <property type="match status" value="1"/>
</dbReference>
<comment type="subcellular location">
    <subcellularLocation>
        <location evidence="1">Cytoplasm</location>
    </subcellularLocation>
</comment>
<keyword evidence="4" id="KW-0902">Two-component regulatory system</keyword>
<proteinExistence type="predicted"/>
<dbReference type="PANTHER" id="PTHR42713">
    <property type="entry name" value="HISTIDINE KINASE-RELATED"/>
    <property type="match status" value="1"/>
</dbReference>
<evidence type="ECO:0000313" key="11">
    <source>
        <dbReference type="EMBL" id="MDI4649282.1"/>
    </source>
</evidence>
<evidence type="ECO:0000259" key="10">
    <source>
        <dbReference type="PROSITE" id="PS50110"/>
    </source>
</evidence>
<dbReference type="PROSITE" id="PS01124">
    <property type="entry name" value="HTH_ARAC_FAMILY_2"/>
    <property type="match status" value="1"/>
</dbReference>
<dbReference type="SUPFAM" id="SSF52172">
    <property type="entry name" value="CheY-like"/>
    <property type="match status" value="1"/>
</dbReference>
<keyword evidence="7" id="KW-0804">Transcription</keyword>
<keyword evidence="12" id="KW-1185">Reference proteome</keyword>
<evidence type="ECO:0000256" key="8">
    <source>
        <dbReference type="PROSITE-ProRule" id="PRU00169"/>
    </source>
</evidence>
<dbReference type="Gene3D" id="1.10.10.60">
    <property type="entry name" value="Homeodomain-like"/>
    <property type="match status" value="2"/>
</dbReference>
<organism evidence="11 12">
    <name type="scientific">Cohnella hashimotonis</name>
    <dbReference type="NCBI Taxonomy" id="2826895"/>
    <lineage>
        <taxon>Bacteria</taxon>
        <taxon>Bacillati</taxon>
        <taxon>Bacillota</taxon>
        <taxon>Bacilli</taxon>
        <taxon>Bacillales</taxon>
        <taxon>Paenibacillaceae</taxon>
        <taxon>Cohnella</taxon>
    </lineage>
</organism>
<dbReference type="InterPro" id="IPR011006">
    <property type="entry name" value="CheY-like_superfamily"/>
</dbReference>
<evidence type="ECO:0000256" key="5">
    <source>
        <dbReference type="ARBA" id="ARBA00023015"/>
    </source>
</evidence>
<reference evidence="11" key="1">
    <citation type="submission" date="2023-04" db="EMBL/GenBank/DDBJ databases">
        <title>Comparative genomic analysis of Cohnella hashimotonis sp. nov., isolated from the International Space Station.</title>
        <authorList>
            <person name="Venkateswaran K."/>
            <person name="Simpson A."/>
        </authorList>
    </citation>
    <scope>NUCLEOTIDE SEQUENCE</scope>
    <source>
        <strain evidence="11">F6_2S_P_1</strain>
    </source>
</reference>
<accession>A0ABT6TR08</accession>
<keyword evidence="2" id="KW-0963">Cytoplasm</keyword>
<dbReference type="EMBL" id="JAGRPV010000001">
    <property type="protein sequence ID" value="MDI4649282.1"/>
    <property type="molecule type" value="Genomic_DNA"/>
</dbReference>
<dbReference type="RefSeq" id="WP_282911937.1">
    <property type="nucleotide sequence ID" value="NZ_JAGRPV010000001.1"/>
</dbReference>
<evidence type="ECO:0000259" key="9">
    <source>
        <dbReference type="PROSITE" id="PS01124"/>
    </source>
</evidence>
<name>A0ABT6TR08_9BACL</name>
<gene>
    <name evidence="11" type="ORF">KB449_30375</name>
</gene>